<feature type="region of interest" description="Disordered" evidence="1">
    <location>
        <begin position="127"/>
        <end position="151"/>
    </location>
</feature>
<sequence length="151" mass="17000">MMVALRNVPHEKKTVVDKDTIFLCEGKVLPALKRSNEWTYLEVPFTPEGKCKIDATERIRDAIQKLARAPFKPQQCLFALRTMVIPGLYHKLELGNTTLGMLRKCDRLLCCPASAAIFESMGQAIRRRRPTDDQRASAEAAGAESLRDARI</sequence>
<evidence type="ECO:0000313" key="2">
    <source>
        <dbReference type="EMBL" id="KMQ85027.1"/>
    </source>
</evidence>
<evidence type="ECO:0000256" key="1">
    <source>
        <dbReference type="SAM" id="MobiDB-lite"/>
    </source>
</evidence>
<dbReference type="GO" id="GO:0003964">
    <property type="term" value="F:RNA-directed DNA polymerase activity"/>
    <property type="evidence" value="ECO:0007669"/>
    <property type="project" value="UniProtKB-KW"/>
</dbReference>
<comment type="caution">
    <text evidence="2">The sequence shown here is derived from an EMBL/GenBank/DDBJ whole genome shotgun (WGS) entry which is preliminary data.</text>
</comment>
<dbReference type="AlphaFoldDB" id="A0A0J7K3V5"/>
<evidence type="ECO:0000313" key="3">
    <source>
        <dbReference type="Proteomes" id="UP000036403"/>
    </source>
</evidence>
<reference evidence="2 3" key="1">
    <citation type="submission" date="2015-04" db="EMBL/GenBank/DDBJ databases">
        <title>Lasius niger genome sequencing.</title>
        <authorList>
            <person name="Konorov E.A."/>
            <person name="Nikitin M.A."/>
            <person name="Kirill M.V."/>
            <person name="Chang P."/>
        </authorList>
    </citation>
    <scope>NUCLEOTIDE SEQUENCE [LARGE SCALE GENOMIC DNA]</scope>
    <source>
        <tissue evidence="2">Whole</tissue>
    </source>
</reference>
<keyword evidence="3" id="KW-1185">Reference proteome</keyword>
<dbReference type="Proteomes" id="UP000036403">
    <property type="component" value="Unassembled WGS sequence"/>
</dbReference>
<dbReference type="EMBL" id="LBMM01014841">
    <property type="protein sequence ID" value="KMQ85027.1"/>
    <property type="molecule type" value="Genomic_DNA"/>
</dbReference>
<gene>
    <name evidence="2" type="ORF">RF55_16704</name>
</gene>
<dbReference type="OrthoDB" id="8063823at2759"/>
<accession>A0A0J7K3V5</accession>
<keyword evidence="2" id="KW-0695">RNA-directed DNA polymerase</keyword>
<protein>
    <submittedName>
        <fullName evidence="2">Reverse transcriptase</fullName>
    </submittedName>
</protein>
<keyword evidence="2" id="KW-0808">Transferase</keyword>
<dbReference type="PaxDb" id="67767-A0A0J7K3V5"/>
<organism evidence="2 3">
    <name type="scientific">Lasius niger</name>
    <name type="common">Black garden ant</name>
    <dbReference type="NCBI Taxonomy" id="67767"/>
    <lineage>
        <taxon>Eukaryota</taxon>
        <taxon>Metazoa</taxon>
        <taxon>Ecdysozoa</taxon>
        <taxon>Arthropoda</taxon>
        <taxon>Hexapoda</taxon>
        <taxon>Insecta</taxon>
        <taxon>Pterygota</taxon>
        <taxon>Neoptera</taxon>
        <taxon>Endopterygota</taxon>
        <taxon>Hymenoptera</taxon>
        <taxon>Apocrita</taxon>
        <taxon>Aculeata</taxon>
        <taxon>Formicoidea</taxon>
        <taxon>Formicidae</taxon>
        <taxon>Formicinae</taxon>
        <taxon>Lasius</taxon>
        <taxon>Lasius</taxon>
    </lineage>
</organism>
<name>A0A0J7K3V5_LASNI</name>
<keyword evidence="2" id="KW-0548">Nucleotidyltransferase</keyword>
<proteinExistence type="predicted"/>